<dbReference type="PANTHER" id="PTHR43080">
    <property type="entry name" value="CBS DOMAIN-CONTAINING PROTEIN CBSX3, MITOCHONDRIAL"/>
    <property type="match status" value="1"/>
</dbReference>
<dbReference type="PANTHER" id="PTHR43080:SF2">
    <property type="entry name" value="CBS DOMAIN-CONTAINING PROTEIN"/>
    <property type="match status" value="1"/>
</dbReference>
<dbReference type="AlphaFoldDB" id="M1PHQ8"/>
<feature type="domain" description="CBS" evidence="3">
    <location>
        <begin position="83"/>
        <end position="141"/>
    </location>
</feature>
<dbReference type="SUPFAM" id="SSF54631">
    <property type="entry name" value="CBS-domain pair"/>
    <property type="match status" value="1"/>
</dbReference>
<dbReference type="KEGG" id="dsf:UWK_02599"/>
<evidence type="ECO:0000259" key="3">
    <source>
        <dbReference type="PROSITE" id="PS51371"/>
    </source>
</evidence>
<dbReference type="Gene3D" id="3.10.580.10">
    <property type="entry name" value="CBS-domain"/>
    <property type="match status" value="1"/>
</dbReference>
<protein>
    <submittedName>
        <fullName evidence="4">CBS-domain-containing membrane protein</fullName>
    </submittedName>
</protein>
<evidence type="ECO:0000313" key="4">
    <source>
        <dbReference type="EMBL" id="AGF79135.1"/>
    </source>
</evidence>
<dbReference type="eggNOG" id="COG0517">
    <property type="taxonomic scope" value="Bacteria"/>
</dbReference>
<dbReference type="STRING" id="1167006.UWK_02599"/>
<reference evidence="5" key="1">
    <citation type="journal article" date="2013" name="Stand. Genomic Sci.">
        <title>Complete genome sequence of Desulfocapsa sulfexigens, a marine deltaproteobacterium specialized in disproportionating inorganic sulfur compounds.</title>
        <authorList>
            <person name="Finster K.W."/>
            <person name="Kjeldsen K.U."/>
            <person name="Kube M."/>
            <person name="Reinhardt R."/>
            <person name="Mussmann M."/>
            <person name="Amann R."/>
            <person name="Schreiber L."/>
        </authorList>
    </citation>
    <scope>NUCLEOTIDE SEQUENCE [LARGE SCALE GENOMIC DNA]</scope>
    <source>
        <strain evidence="5">DSM 10523 / SB164P1</strain>
    </source>
</reference>
<dbReference type="HOGENOM" id="CLU_040681_6_0_7"/>
<proteinExistence type="predicted"/>
<gene>
    <name evidence="4" type="ordered locus">UWK_02599</name>
</gene>
<dbReference type="OrthoDB" id="9802114at2"/>
<evidence type="ECO:0000256" key="2">
    <source>
        <dbReference type="PROSITE-ProRule" id="PRU00703"/>
    </source>
</evidence>
<keyword evidence="1 2" id="KW-0129">CBS domain</keyword>
<name>M1PHQ8_DESSD</name>
<dbReference type="InterPro" id="IPR046342">
    <property type="entry name" value="CBS_dom_sf"/>
</dbReference>
<organism evidence="4 5">
    <name type="scientific">Desulfocapsa sulfexigens (strain DSM 10523 / SB164P1)</name>
    <dbReference type="NCBI Taxonomy" id="1167006"/>
    <lineage>
        <taxon>Bacteria</taxon>
        <taxon>Pseudomonadati</taxon>
        <taxon>Thermodesulfobacteriota</taxon>
        <taxon>Desulfobulbia</taxon>
        <taxon>Desulfobulbales</taxon>
        <taxon>Desulfocapsaceae</taxon>
        <taxon>Desulfocapsa</taxon>
    </lineage>
</organism>
<sequence>MYILRHMTPDPITVSPDMLLPEARALLNDFHFRHLPVVDGQGQLVGILTDRDLRSAYPSSVISDSERRLVYERVQQTSVSEIMSTDCVTLGTDSTLDDALFLFDRDQPGALPVLDKEGKVVGIFSIRDLNAAYKTLFGVGEKGAVLIGIHDDGSPTIMTRIVTLLEQEKIPFTRVLRIFDKEVGDTIYLRINTFKIAAVLDLLEENGFDVKKE</sequence>
<evidence type="ECO:0000313" key="5">
    <source>
        <dbReference type="Proteomes" id="UP000011721"/>
    </source>
</evidence>
<dbReference type="EMBL" id="CP003985">
    <property type="protein sequence ID" value="AGF79135.1"/>
    <property type="molecule type" value="Genomic_DNA"/>
</dbReference>
<dbReference type="SMART" id="SM00116">
    <property type="entry name" value="CBS"/>
    <property type="match status" value="2"/>
</dbReference>
<dbReference type="InterPro" id="IPR051257">
    <property type="entry name" value="Diverse_CBS-Domain"/>
</dbReference>
<feature type="domain" description="CBS" evidence="3">
    <location>
        <begin position="7"/>
        <end position="65"/>
    </location>
</feature>
<dbReference type="InterPro" id="IPR000644">
    <property type="entry name" value="CBS_dom"/>
</dbReference>
<accession>M1PHQ8</accession>
<dbReference type="Pfam" id="PF00571">
    <property type="entry name" value="CBS"/>
    <property type="match status" value="2"/>
</dbReference>
<evidence type="ECO:0000256" key="1">
    <source>
        <dbReference type="ARBA" id="ARBA00023122"/>
    </source>
</evidence>
<dbReference type="RefSeq" id="WP_015404821.1">
    <property type="nucleotide sequence ID" value="NC_020304.1"/>
</dbReference>
<dbReference type="PROSITE" id="PS51371">
    <property type="entry name" value="CBS"/>
    <property type="match status" value="2"/>
</dbReference>
<keyword evidence="5" id="KW-1185">Reference proteome</keyword>
<dbReference type="CDD" id="cd04584">
    <property type="entry name" value="CBS_pair_AcuB_like"/>
    <property type="match status" value="1"/>
</dbReference>
<dbReference type="Proteomes" id="UP000011721">
    <property type="component" value="Chromosome"/>
</dbReference>